<name>A0A026W562_OOCBI</name>
<evidence type="ECO:0000313" key="1">
    <source>
        <dbReference type="EMBL" id="EZA51133.1"/>
    </source>
</evidence>
<proteinExistence type="predicted"/>
<dbReference type="Proteomes" id="UP000053097">
    <property type="component" value="Unassembled WGS sequence"/>
</dbReference>
<gene>
    <name evidence="1" type="ORF">X777_10425</name>
</gene>
<organism evidence="1 2">
    <name type="scientific">Ooceraea biroi</name>
    <name type="common">Clonal raider ant</name>
    <name type="synonym">Cerapachys biroi</name>
    <dbReference type="NCBI Taxonomy" id="2015173"/>
    <lineage>
        <taxon>Eukaryota</taxon>
        <taxon>Metazoa</taxon>
        <taxon>Ecdysozoa</taxon>
        <taxon>Arthropoda</taxon>
        <taxon>Hexapoda</taxon>
        <taxon>Insecta</taxon>
        <taxon>Pterygota</taxon>
        <taxon>Neoptera</taxon>
        <taxon>Endopterygota</taxon>
        <taxon>Hymenoptera</taxon>
        <taxon>Apocrita</taxon>
        <taxon>Aculeata</taxon>
        <taxon>Formicoidea</taxon>
        <taxon>Formicidae</taxon>
        <taxon>Dorylinae</taxon>
        <taxon>Ooceraea</taxon>
    </lineage>
</organism>
<protein>
    <submittedName>
        <fullName evidence="1">Uncharacterized protein</fullName>
    </submittedName>
</protein>
<dbReference type="EMBL" id="KK107416">
    <property type="protein sequence ID" value="EZA51133.1"/>
    <property type="molecule type" value="Genomic_DNA"/>
</dbReference>
<keyword evidence="2" id="KW-1185">Reference proteome</keyword>
<evidence type="ECO:0000313" key="2">
    <source>
        <dbReference type="Proteomes" id="UP000053097"/>
    </source>
</evidence>
<sequence length="83" mass="9165">MTALKVLSKTVVKLRGPGNRNITKLSIKFIDKTVERTSILVVSNCAVYNSAVSNRAMCVRNRAVANRAVSNCSVYKRDTPDSY</sequence>
<dbReference type="AlphaFoldDB" id="A0A026W562"/>
<reference evidence="1 2" key="1">
    <citation type="journal article" date="2014" name="Curr. Biol.">
        <title>The genome of the clonal raider ant Cerapachys biroi.</title>
        <authorList>
            <person name="Oxley P.R."/>
            <person name="Ji L."/>
            <person name="Fetter-Pruneda I."/>
            <person name="McKenzie S.K."/>
            <person name="Li C."/>
            <person name="Hu H."/>
            <person name="Zhang G."/>
            <person name="Kronauer D.J."/>
        </authorList>
    </citation>
    <scope>NUCLEOTIDE SEQUENCE [LARGE SCALE GENOMIC DNA]</scope>
</reference>
<feature type="non-terminal residue" evidence="1">
    <location>
        <position position="83"/>
    </location>
</feature>
<accession>A0A026W562</accession>